<evidence type="ECO:0000313" key="2">
    <source>
        <dbReference type="EMBL" id="GHD51171.1"/>
    </source>
</evidence>
<dbReference type="CDD" id="cd02440">
    <property type="entry name" value="AdoMet_MTases"/>
    <property type="match status" value="1"/>
</dbReference>
<comment type="caution">
    <text evidence="2">The sequence shown here is derived from an EMBL/GenBank/DDBJ whole genome shotgun (WGS) entry which is preliminary data.</text>
</comment>
<dbReference type="Pfam" id="PF08242">
    <property type="entry name" value="Methyltransf_12"/>
    <property type="match status" value="1"/>
</dbReference>
<dbReference type="AlphaFoldDB" id="A0A918XT43"/>
<dbReference type="InterPro" id="IPR029063">
    <property type="entry name" value="SAM-dependent_MTases_sf"/>
</dbReference>
<proteinExistence type="predicted"/>
<reference evidence="2" key="2">
    <citation type="submission" date="2020-09" db="EMBL/GenBank/DDBJ databases">
        <authorList>
            <person name="Sun Q."/>
            <person name="Kim S."/>
        </authorList>
    </citation>
    <scope>NUCLEOTIDE SEQUENCE</scope>
    <source>
        <strain evidence="2">KCTC 42651</strain>
    </source>
</reference>
<dbReference type="EMBL" id="BMZS01000005">
    <property type="protein sequence ID" value="GHD51171.1"/>
    <property type="molecule type" value="Genomic_DNA"/>
</dbReference>
<dbReference type="SUPFAM" id="SSF53335">
    <property type="entry name" value="S-adenosyl-L-methionine-dependent methyltransferases"/>
    <property type="match status" value="1"/>
</dbReference>
<evidence type="ECO:0000259" key="1">
    <source>
        <dbReference type="Pfam" id="PF08242"/>
    </source>
</evidence>
<dbReference type="InterPro" id="IPR013217">
    <property type="entry name" value="Methyltransf_12"/>
</dbReference>
<sequence>MRHYEACLDRHGDSHRGVDWPNPQDAETRYAVMLDLLAGGPDDASLLDVGCGAGHLLEHIRRHDRRIAYTGLDISPAFVELCRRKFPEQRFLCLDLLADDGLDTTFDYVVMNGVFTERVGLADAEMWDFFTRLVERAFDRCRLGIAFNVMSKHVDWERADLFHVSYDRMAEFVGRRLSRHYRFRADYGLYEFTTYVFRAPNTA</sequence>
<gene>
    <name evidence="2" type="ORF">GCM10017083_25290</name>
</gene>
<reference evidence="2" key="1">
    <citation type="journal article" date="2014" name="Int. J. Syst. Evol. Microbiol.">
        <title>Complete genome sequence of Corynebacterium casei LMG S-19264T (=DSM 44701T), isolated from a smear-ripened cheese.</title>
        <authorList>
            <consortium name="US DOE Joint Genome Institute (JGI-PGF)"/>
            <person name="Walter F."/>
            <person name="Albersmeier A."/>
            <person name="Kalinowski J."/>
            <person name="Ruckert C."/>
        </authorList>
    </citation>
    <scope>NUCLEOTIDE SEQUENCE</scope>
    <source>
        <strain evidence="2">KCTC 42651</strain>
    </source>
</reference>
<name>A0A918XT43_9PROT</name>
<accession>A0A918XT43</accession>
<dbReference type="Proteomes" id="UP000630353">
    <property type="component" value="Unassembled WGS sequence"/>
</dbReference>
<dbReference type="Gene3D" id="3.40.50.150">
    <property type="entry name" value="Vaccinia Virus protein VP39"/>
    <property type="match status" value="1"/>
</dbReference>
<protein>
    <recommendedName>
        <fullName evidence="1">Methyltransferase type 12 domain-containing protein</fullName>
    </recommendedName>
</protein>
<keyword evidence="3" id="KW-1185">Reference proteome</keyword>
<feature type="domain" description="Methyltransferase type 12" evidence="1">
    <location>
        <begin position="47"/>
        <end position="116"/>
    </location>
</feature>
<organism evidence="2 3">
    <name type="scientific">Thalassobaculum fulvum</name>
    <dbReference type="NCBI Taxonomy" id="1633335"/>
    <lineage>
        <taxon>Bacteria</taxon>
        <taxon>Pseudomonadati</taxon>
        <taxon>Pseudomonadota</taxon>
        <taxon>Alphaproteobacteria</taxon>
        <taxon>Rhodospirillales</taxon>
        <taxon>Thalassobaculaceae</taxon>
        <taxon>Thalassobaculum</taxon>
    </lineage>
</organism>
<evidence type="ECO:0000313" key="3">
    <source>
        <dbReference type="Proteomes" id="UP000630353"/>
    </source>
</evidence>